<keyword evidence="2" id="KW-0597">Phosphoprotein</keyword>
<evidence type="ECO:0000256" key="2">
    <source>
        <dbReference type="ARBA" id="ARBA00022553"/>
    </source>
</evidence>
<evidence type="ECO:0000313" key="5">
    <source>
        <dbReference type="Proteomes" id="UP000295444"/>
    </source>
</evidence>
<gene>
    <name evidence="4" type="ORF">EV186_104583</name>
</gene>
<dbReference type="InterPro" id="IPR009081">
    <property type="entry name" value="PP-bd_ACP"/>
</dbReference>
<dbReference type="RefSeq" id="WP_133851926.1">
    <property type="nucleotide sequence ID" value="NZ_SNXZ01000004.1"/>
</dbReference>
<dbReference type="EMBL" id="SNXZ01000004">
    <property type="protein sequence ID" value="TDP96595.1"/>
    <property type="molecule type" value="Genomic_DNA"/>
</dbReference>
<evidence type="ECO:0000313" key="4">
    <source>
        <dbReference type="EMBL" id="TDP96595.1"/>
    </source>
</evidence>
<accession>A0A4R6SCC8</accession>
<dbReference type="Proteomes" id="UP000295444">
    <property type="component" value="Unassembled WGS sequence"/>
</dbReference>
<dbReference type="InterPro" id="IPR006162">
    <property type="entry name" value="Ppantetheine_attach_site"/>
</dbReference>
<feature type="domain" description="Carrier" evidence="3">
    <location>
        <begin position="1"/>
        <end position="81"/>
    </location>
</feature>
<dbReference type="SUPFAM" id="SSF47336">
    <property type="entry name" value="ACP-like"/>
    <property type="match status" value="1"/>
</dbReference>
<dbReference type="Gene3D" id="1.10.1200.10">
    <property type="entry name" value="ACP-like"/>
    <property type="match status" value="1"/>
</dbReference>
<keyword evidence="1" id="KW-0596">Phosphopantetheine</keyword>
<protein>
    <submittedName>
        <fullName evidence="4">Act minimal PKS acyl carrier protein</fullName>
    </submittedName>
</protein>
<evidence type="ECO:0000259" key="3">
    <source>
        <dbReference type="PROSITE" id="PS50075"/>
    </source>
</evidence>
<proteinExistence type="predicted"/>
<comment type="caution">
    <text evidence="4">The sequence shown here is derived from an EMBL/GenBank/DDBJ whole genome shotgun (WGS) entry which is preliminary data.</text>
</comment>
<sequence length="86" mass="9239">MSPVSLSDLVSILAECGSADAAVPLTDDVLDEPFYDLGYDSLLLLQAAELVLQRHGVDVPEEVLDLAETPRMLLELVDRCGRGALV</sequence>
<organism evidence="4 5">
    <name type="scientific">Labedaea rhizosphaerae</name>
    <dbReference type="NCBI Taxonomy" id="598644"/>
    <lineage>
        <taxon>Bacteria</taxon>
        <taxon>Bacillati</taxon>
        <taxon>Actinomycetota</taxon>
        <taxon>Actinomycetes</taxon>
        <taxon>Pseudonocardiales</taxon>
        <taxon>Pseudonocardiaceae</taxon>
        <taxon>Labedaea</taxon>
    </lineage>
</organism>
<dbReference type="AlphaFoldDB" id="A0A4R6SCC8"/>
<dbReference type="InterPro" id="IPR036736">
    <property type="entry name" value="ACP-like_sf"/>
</dbReference>
<name>A0A4R6SCC8_LABRH</name>
<dbReference type="PROSITE" id="PS50075">
    <property type="entry name" value="CARRIER"/>
    <property type="match status" value="1"/>
</dbReference>
<dbReference type="PROSITE" id="PS00012">
    <property type="entry name" value="PHOSPHOPANTETHEINE"/>
    <property type="match status" value="1"/>
</dbReference>
<evidence type="ECO:0000256" key="1">
    <source>
        <dbReference type="ARBA" id="ARBA00022450"/>
    </source>
</evidence>
<dbReference type="OrthoDB" id="3537906at2"/>
<keyword evidence="5" id="KW-1185">Reference proteome</keyword>
<reference evidence="4 5" key="1">
    <citation type="submission" date="2019-03" db="EMBL/GenBank/DDBJ databases">
        <title>Genomic Encyclopedia of Type Strains, Phase IV (KMG-IV): sequencing the most valuable type-strain genomes for metagenomic binning, comparative biology and taxonomic classification.</title>
        <authorList>
            <person name="Goeker M."/>
        </authorList>
    </citation>
    <scope>NUCLEOTIDE SEQUENCE [LARGE SCALE GENOMIC DNA]</scope>
    <source>
        <strain evidence="4 5">DSM 45361</strain>
    </source>
</reference>
<dbReference type="Pfam" id="PF00550">
    <property type="entry name" value="PP-binding"/>
    <property type="match status" value="1"/>
</dbReference>